<protein>
    <submittedName>
        <fullName evidence="7">Putative Heavy metal-associated domain</fullName>
    </submittedName>
</protein>
<dbReference type="CDD" id="cd00371">
    <property type="entry name" value="HMA"/>
    <property type="match status" value="1"/>
</dbReference>
<evidence type="ECO:0000259" key="6">
    <source>
        <dbReference type="PROSITE" id="PS50846"/>
    </source>
</evidence>
<evidence type="ECO:0000313" key="8">
    <source>
        <dbReference type="Proteomes" id="UP000797356"/>
    </source>
</evidence>
<accession>A0A8K0I9D6</accession>
<dbReference type="PROSITE" id="PS50846">
    <property type="entry name" value="HMA_2"/>
    <property type="match status" value="1"/>
</dbReference>
<dbReference type="GO" id="GO:0046872">
    <property type="term" value="F:metal ion binding"/>
    <property type="evidence" value="ECO:0007669"/>
    <property type="project" value="UniProtKB-KW"/>
</dbReference>
<dbReference type="InterPro" id="IPR051863">
    <property type="entry name" value="HIPP"/>
</dbReference>
<proteinExistence type="inferred from homology"/>
<sequence>MTSLFSAPQNNFHIFLNGSCIFSGLGGGMDSAVLWSHAMNMVIKDLIKVNGLQLPSFLELITQAYFIDLDVKPLEKMVHYCKLVQVFMFTSAFDYDLSELAAVADLLIKQKTVVSVDLLCTKCKKKVMKLVAGIEGIDSIVLAPSKGSVTVIGDADPSEIIRKIRKFRKSAQFVSIGPPKEEKKDTDPRFPRVCQKCDVWYVIGEDDYNYCSIL</sequence>
<evidence type="ECO:0000256" key="5">
    <source>
        <dbReference type="ARBA" id="ARBA00024045"/>
    </source>
</evidence>
<gene>
    <name evidence="7" type="ORF">COCNU_05G010460</name>
</gene>
<keyword evidence="4" id="KW-0636">Prenylation</keyword>
<keyword evidence="8" id="KW-1185">Reference proteome</keyword>
<evidence type="ECO:0000256" key="4">
    <source>
        <dbReference type="ARBA" id="ARBA00023289"/>
    </source>
</evidence>
<keyword evidence="3" id="KW-0449">Lipoprotein</keyword>
<keyword evidence="2" id="KW-0479">Metal-binding</keyword>
<evidence type="ECO:0000256" key="1">
    <source>
        <dbReference type="ARBA" id="ARBA00022481"/>
    </source>
</evidence>
<dbReference type="PANTHER" id="PTHR45811">
    <property type="entry name" value="COPPER TRANSPORT PROTEIN FAMILY-RELATED"/>
    <property type="match status" value="1"/>
</dbReference>
<comment type="caution">
    <text evidence="7">The sequence shown here is derived from an EMBL/GenBank/DDBJ whole genome shotgun (WGS) entry which is preliminary data.</text>
</comment>
<dbReference type="Proteomes" id="UP000797356">
    <property type="component" value="Chromosome 5"/>
</dbReference>
<keyword evidence="1" id="KW-0488">Methylation</keyword>
<dbReference type="EMBL" id="CM017876">
    <property type="protein sequence ID" value="KAG1342817.1"/>
    <property type="molecule type" value="Genomic_DNA"/>
</dbReference>
<dbReference type="SUPFAM" id="SSF55008">
    <property type="entry name" value="HMA, heavy metal-associated domain"/>
    <property type="match status" value="1"/>
</dbReference>
<dbReference type="PANTHER" id="PTHR45811:SF27">
    <property type="entry name" value="HEAVY METAL-ASSOCIATED ISOPRENYLATED PLANT PROTEIN 3-LIKE"/>
    <property type="match status" value="1"/>
</dbReference>
<comment type="similarity">
    <text evidence="5">Belongs to the HIPP family.</text>
</comment>
<evidence type="ECO:0000313" key="7">
    <source>
        <dbReference type="EMBL" id="KAG1342817.1"/>
    </source>
</evidence>
<dbReference type="InterPro" id="IPR006121">
    <property type="entry name" value="HMA_dom"/>
</dbReference>
<reference evidence="7" key="1">
    <citation type="journal article" date="2017" name="Gigascience">
        <title>The genome draft of coconut (Cocos nucifera).</title>
        <authorList>
            <person name="Xiao Y."/>
            <person name="Xu P."/>
            <person name="Fan H."/>
            <person name="Baudouin L."/>
            <person name="Xia W."/>
            <person name="Bocs S."/>
            <person name="Xu J."/>
            <person name="Li Q."/>
            <person name="Guo A."/>
            <person name="Zhou L."/>
            <person name="Li J."/>
            <person name="Wu Y."/>
            <person name="Ma Z."/>
            <person name="Armero A."/>
            <person name="Issali A.E."/>
            <person name="Liu N."/>
            <person name="Peng M."/>
            <person name="Yang Y."/>
        </authorList>
    </citation>
    <scope>NUCLEOTIDE SEQUENCE</scope>
    <source>
        <tissue evidence="7">Spear leaf of Hainan Tall coconut</tissue>
    </source>
</reference>
<dbReference type="OrthoDB" id="619898at2759"/>
<name>A0A8K0I9D6_COCNU</name>
<reference evidence="7" key="2">
    <citation type="submission" date="2019-07" db="EMBL/GenBank/DDBJ databases">
        <authorList>
            <person name="Yang Y."/>
            <person name="Bocs S."/>
            <person name="Baudouin L."/>
        </authorList>
    </citation>
    <scope>NUCLEOTIDE SEQUENCE</scope>
    <source>
        <tissue evidence="7">Spear leaf of Hainan Tall coconut</tissue>
    </source>
</reference>
<feature type="domain" description="HMA" evidence="6">
    <location>
        <begin position="109"/>
        <end position="172"/>
    </location>
</feature>
<dbReference type="Pfam" id="PF00403">
    <property type="entry name" value="HMA"/>
    <property type="match status" value="1"/>
</dbReference>
<dbReference type="Gene3D" id="3.30.70.100">
    <property type="match status" value="1"/>
</dbReference>
<evidence type="ECO:0000256" key="2">
    <source>
        <dbReference type="ARBA" id="ARBA00022723"/>
    </source>
</evidence>
<evidence type="ECO:0000256" key="3">
    <source>
        <dbReference type="ARBA" id="ARBA00023288"/>
    </source>
</evidence>
<dbReference type="AlphaFoldDB" id="A0A8K0I9D6"/>
<dbReference type="InterPro" id="IPR036163">
    <property type="entry name" value="HMA_dom_sf"/>
</dbReference>
<organism evidence="7 8">
    <name type="scientific">Cocos nucifera</name>
    <name type="common">Coconut palm</name>
    <dbReference type="NCBI Taxonomy" id="13894"/>
    <lineage>
        <taxon>Eukaryota</taxon>
        <taxon>Viridiplantae</taxon>
        <taxon>Streptophyta</taxon>
        <taxon>Embryophyta</taxon>
        <taxon>Tracheophyta</taxon>
        <taxon>Spermatophyta</taxon>
        <taxon>Magnoliopsida</taxon>
        <taxon>Liliopsida</taxon>
        <taxon>Arecaceae</taxon>
        <taxon>Arecoideae</taxon>
        <taxon>Cocoseae</taxon>
        <taxon>Attaleinae</taxon>
        <taxon>Cocos</taxon>
    </lineage>
</organism>